<organism evidence="3 4">
    <name type="scientific">Umbelopsis ramanniana AG</name>
    <dbReference type="NCBI Taxonomy" id="1314678"/>
    <lineage>
        <taxon>Eukaryota</taxon>
        <taxon>Fungi</taxon>
        <taxon>Fungi incertae sedis</taxon>
        <taxon>Mucoromycota</taxon>
        <taxon>Mucoromycotina</taxon>
        <taxon>Umbelopsidomycetes</taxon>
        <taxon>Umbelopsidales</taxon>
        <taxon>Umbelopsidaceae</taxon>
        <taxon>Umbelopsis</taxon>
    </lineage>
</organism>
<dbReference type="GO" id="GO:0005737">
    <property type="term" value="C:cytoplasm"/>
    <property type="evidence" value="ECO:0007669"/>
    <property type="project" value="TreeGrafter"/>
</dbReference>
<evidence type="ECO:0000313" key="4">
    <source>
        <dbReference type="Proteomes" id="UP001206595"/>
    </source>
</evidence>
<sequence length="819" mass="92207">MQPFALVHTDFTADVQLSLAPHRPLKTFAIKFAPGDLIHDNVRNFMKKHSIPAYLELSILSTIGTLYERSIQKRREDCLGNDSDLDLQAMKEGRRAFISCYEDHTQEFHNSSAQDTFATAYYTLVHSPIPSIFDTILELEQNYALSITQLIQARDNEIKNIKDRHEREVGDSISARPTYLITQQVEELEVCQATWASDIHETQITQKREYRDFIIQLYQEYQARVAQSQQGNLPNGVNHSKPSDIIDGKEIVSATINRMKTNTKPNVSSESEEQHQGDTDSQDQATEGSSLSRSRRGSSSSSLLKYASENLENREDGDKRASPQSLNIPDPSLQRMVKSIEQMGFPKEQAECALGMTNSNVEQAIVLLLEQPEKVEAALTSAASERLVQKSTSNRASNKRLSVNKPTRPSAQGHYRSESGNPSSPRQSTFQRSVTTPASISDTLNKNARSWSPITFLQQQKQAMENTNVSSVRRLGGWLGKAMENLGLEDNGNPYATASSHMHTSQLVESFTITLGTAQTRATHNLRLLVTDENSEIFCPDIQDTGRELAYRAQNANNLYSDQLSAIVVLVDIKEVQIERSTLNDKPFNRGWTRYRNGQGSNQALFSRCHQSTEFHFPDIDSQLQTIENDYVDNQRTVDEGDFFITRHSNLPLTQIVFHLVIDGDAISRVELTSRHPILSGLRNILRFTTRYEIGSLSLPLLLLPNYVLEQPEQYFFSTILGAKPSQGSTWLYKRGEVVMKCVKGFLIESSRLGKAGPIERCFNFLLPKNTQIFSTHSGASVGDSLSDTRNGQQQQPHVDLEIAFQQFRGMLVELFRAT</sequence>
<reference evidence="3" key="1">
    <citation type="submission" date="2021-06" db="EMBL/GenBank/DDBJ databases">
        <authorList>
            <consortium name="DOE Joint Genome Institute"/>
            <person name="Mondo S.J."/>
            <person name="Amses K.R."/>
            <person name="Simmons D.R."/>
            <person name="Longcore J.E."/>
            <person name="Seto K."/>
            <person name="Alves G.H."/>
            <person name="Bonds A.E."/>
            <person name="Quandt C.A."/>
            <person name="Davis W.J."/>
            <person name="Chang Y."/>
            <person name="Letcher P.M."/>
            <person name="Powell M.J."/>
            <person name="Kuo A."/>
            <person name="Labutti K."/>
            <person name="Pangilinan J."/>
            <person name="Andreopoulos W."/>
            <person name="Tritt A."/>
            <person name="Riley R."/>
            <person name="Hundley H."/>
            <person name="Johnson J."/>
            <person name="Lipzen A."/>
            <person name="Barry K."/>
            <person name="Berbee M.L."/>
            <person name="Buchler N.E."/>
            <person name="Grigoriev I.V."/>
            <person name="Spatafora J.W."/>
            <person name="Stajich J.E."/>
            <person name="James T.Y."/>
        </authorList>
    </citation>
    <scope>NUCLEOTIDE SEQUENCE</scope>
    <source>
        <strain evidence="3">AG</strain>
    </source>
</reference>
<gene>
    <name evidence="3" type="ORF">K450DRAFT_228472</name>
</gene>
<feature type="compositionally biased region" description="Polar residues" evidence="1">
    <location>
        <begin position="389"/>
        <end position="410"/>
    </location>
</feature>
<dbReference type="SUPFAM" id="SSF46934">
    <property type="entry name" value="UBA-like"/>
    <property type="match status" value="1"/>
</dbReference>
<dbReference type="AlphaFoldDB" id="A0AAD5EF62"/>
<keyword evidence="4" id="KW-1185">Reference proteome</keyword>
<proteinExistence type="predicted"/>
<dbReference type="InterPro" id="IPR019311">
    <property type="entry name" value="Fy-3"/>
</dbReference>
<dbReference type="InterPro" id="IPR009060">
    <property type="entry name" value="UBA-like_sf"/>
</dbReference>
<dbReference type="PANTHER" id="PTHR16525:SF0">
    <property type="entry name" value="PROTEIN C12ORF4"/>
    <property type="match status" value="1"/>
</dbReference>
<accession>A0AAD5EF62</accession>
<reference evidence="3" key="2">
    <citation type="journal article" date="2022" name="Proc. Natl. Acad. Sci. U.S.A.">
        <title>Diploid-dominant life cycles characterize the early evolution of Fungi.</title>
        <authorList>
            <person name="Amses K.R."/>
            <person name="Simmons D.R."/>
            <person name="Longcore J.E."/>
            <person name="Mondo S.J."/>
            <person name="Seto K."/>
            <person name="Jeronimo G.H."/>
            <person name="Bonds A.E."/>
            <person name="Quandt C.A."/>
            <person name="Davis W.J."/>
            <person name="Chang Y."/>
            <person name="Federici B.A."/>
            <person name="Kuo A."/>
            <person name="LaButti K."/>
            <person name="Pangilinan J."/>
            <person name="Andreopoulos W."/>
            <person name="Tritt A."/>
            <person name="Riley R."/>
            <person name="Hundley H."/>
            <person name="Johnson J."/>
            <person name="Lipzen A."/>
            <person name="Barry K."/>
            <person name="Lang B.F."/>
            <person name="Cuomo C.A."/>
            <person name="Buchler N.E."/>
            <person name="Grigoriev I.V."/>
            <person name="Spatafora J.W."/>
            <person name="Stajich J.E."/>
            <person name="James T.Y."/>
        </authorList>
    </citation>
    <scope>NUCLEOTIDE SEQUENCE</scope>
    <source>
        <strain evidence="3">AG</strain>
    </source>
</reference>
<feature type="region of interest" description="Disordered" evidence="1">
    <location>
        <begin position="261"/>
        <end position="331"/>
    </location>
</feature>
<evidence type="ECO:0000313" key="3">
    <source>
        <dbReference type="EMBL" id="KAI8582324.1"/>
    </source>
</evidence>
<feature type="compositionally biased region" description="Basic and acidic residues" evidence="1">
    <location>
        <begin position="311"/>
        <end position="321"/>
    </location>
</feature>
<feature type="compositionally biased region" description="Polar residues" evidence="1">
    <location>
        <begin position="418"/>
        <end position="445"/>
    </location>
</feature>
<feature type="compositionally biased region" description="Low complexity" evidence="1">
    <location>
        <begin position="288"/>
        <end position="304"/>
    </location>
</feature>
<feature type="region of interest" description="Disordered" evidence="1">
    <location>
        <begin position="381"/>
        <end position="445"/>
    </location>
</feature>
<dbReference type="PROSITE" id="PS50030">
    <property type="entry name" value="UBA"/>
    <property type="match status" value="1"/>
</dbReference>
<dbReference type="Proteomes" id="UP001206595">
    <property type="component" value="Unassembled WGS sequence"/>
</dbReference>
<protein>
    <recommendedName>
        <fullName evidence="2">UBA domain-containing protein</fullName>
    </recommendedName>
</protein>
<feature type="domain" description="UBA" evidence="2">
    <location>
        <begin position="331"/>
        <end position="371"/>
    </location>
</feature>
<evidence type="ECO:0000259" key="2">
    <source>
        <dbReference type="PROSITE" id="PS50030"/>
    </source>
</evidence>
<dbReference type="GeneID" id="75912266"/>
<dbReference type="RefSeq" id="XP_051447328.1">
    <property type="nucleotide sequence ID" value="XM_051586918.1"/>
</dbReference>
<name>A0AAD5EF62_UMBRA</name>
<dbReference type="SMART" id="SM00165">
    <property type="entry name" value="UBA"/>
    <property type="match status" value="1"/>
</dbReference>
<evidence type="ECO:0000256" key="1">
    <source>
        <dbReference type="SAM" id="MobiDB-lite"/>
    </source>
</evidence>
<dbReference type="PANTHER" id="PTHR16525">
    <property type="entry name" value="PROTEIN C12ORF4"/>
    <property type="match status" value="1"/>
</dbReference>
<dbReference type="Gene3D" id="1.10.8.10">
    <property type="entry name" value="DNA helicase RuvA subunit, C-terminal domain"/>
    <property type="match status" value="1"/>
</dbReference>
<comment type="caution">
    <text evidence="3">The sequence shown here is derived from an EMBL/GenBank/DDBJ whole genome shotgun (WGS) entry which is preliminary data.</text>
</comment>
<dbReference type="InterPro" id="IPR015940">
    <property type="entry name" value="UBA"/>
</dbReference>
<dbReference type="Pfam" id="PF10154">
    <property type="entry name" value="Fy-3"/>
    <property type="match status" value="3"/>
</dbReference>
<dbReference type="EMBL" id="MU620901">
    <property type="protein sequence ID" value="KAI8582324.1"/>
    <property type="molecule type" value="Genomic_DNA"/>
</dbReference>